<evidence type="ECO:0000256" key="1">
    <source>
        <dbReference type="SAM" id="MobiDB-lite"/>
    </source>
</evidence>
<dbReference type="AlphaFoldDB" id="A0AAD7BEU5"/>
<keyword evidence="3" id="KW-1185">Reference proteome</keyword>
<evidence type="ECO:0000313" key="3">
    <source>
        <dbReference type="Proteomes" id="UP001221142"/>
    </source>
</evidence>
<evidence type="ECO:0000313" key="2">
    <source>
        <dbReference type="EMBL" id="KAJ7618550.1"/>
    </source>
</evidence>
<feature type="compositionally biased region" description="Basic and acidic residues" evidence="1">
    <location>
        <begin position="235"/>
        <end position="251"/>
    </location>
</feature>
<sequence>MSLQTSTATSAQQHPVYPVFTPDGHYAPYAAPEQLNASATTSPSAVPLPFASLPRPLVVQASSPTPSISGAPSSPTISRPGTAPSTPIVTASSLQVVRHANPTTPSRPTSQLDRQMHTKYLETRGERLSEALATAESERQRLSDEKEQMMLFGRRLAYDHQMAKARNTELVLTESRVQVPIPKAEPLDLEPKSEPKTEADEKPPSLSDSKFYTWDPPDPDRKRPRAKYEEEDDVKVEAGVERAAQRPRYEQEDSKLLISVKAENVKAEEGEESDSSAISMGPAFPIPRELNFDVKTQTSPVHYFMEIRRKTEGG</sequence>
<gene>
    <name evidence="2" type="ORF">FB45DRAFT_931895</name>
</gene>
<feature type="region of interest" description="Disordered" evidence="1">
    <location>
        <begin position="182"/>
        <end position="251"/>
    </location>
</feature>
<dbReference type="Proteomes" id="UP001221142">
    <property type="component" value="Unassembled WGS sequence"/>
</dbReference>
<feature type="compositionally biased region" description="Polar residues" evidence="1">
    <location>
        <begin position="60"/>
        <end position="87"/>
    </location>
</feature>
<protein>
    <submittedName>
        <fullName evidence="2">Uncharacterized protein</fullName>
    </submittedName>
</protein>
<feature type="region of interest" description="Disordered" evidence="1">
    <location>
        <begin position="1"/>
        <end position="87"/>
    </location>
</feature>
<organism evidence="2 3">
    <name type="scientific">Roridomyces roridus</name>
    <dbReference type="NCBI Taxonomy" id="1738132"/>
    <lineage>
        <taxon>Eukaryota</taxon>
        <taxon>Fungi</taxon>
        <taxon>Dikarya</taxon>
        <taxon>Basidiomycota</taxon>
        <taxon>Agaricomycotina</taxon>
        <taxon>Agaricomycetes</taxon>
        <taxon>Agaricomycetidae</taxon>
        <taxon>Agaricales</taxon>
        <taxon>Marasmiineae</taxon>
        <taxon>Mycenaceae</taxon>
        <taxon>Roridomyces</taxon>
    </lineage>
</organism>
<comment type="caution">
    <text evidence="2">The sequence shown here is derived from an EMBL/GenBank/DDBJ whole genome shotgun (WGS) entry which is preliminary data.</text>
</comment>
<feature type="compositionally biased region" description="Polar residues" evidence="1">
    <location>
        <begin position="35"/>
        <end position="44"/>
    </location>
</feature>
<feature type="compositionally biased region" description="Polar residues" evidence="1">
    <location>
        <begin position="1"/>
        <end position="13"/>
    </location>
</feature>
<reference evidence="2" key="1">
    <citation type="submission" date="2023-03" db="EMBL/GenBank/DDBJ databases">
        <title>Massive genome expansion in bonnet fungi (Mycena s.s.) driven by repeated elements and novel gene families across ecological guilds.</title>
        <authorList>
            <consortium name="Lawrence Berkeley National Laboratory"/>
            <person name="Harder C.B."/>
            <person name="Miyauchi S."/>
            <person name="Viragh M."/>
            <person name="Kuo A."/>
            <person name="Thoen E."/>
            <person name="Andreopoulos B."/>
            <person name="Lu D."/>
            <person name="Skrede I."/>
            <person name="Drula E."/>
            <person name="Henrissat B."/>
            <person name="Morin E."/>
            <person name="Kohler A."/>
            <person name="Barry K."/>
            <person name="LaButti K."/>
            <person name="Morin E."/>
            <person name="Salamov A."/>
            <person name="Lipzen A."/>
            <person name="Mereny Z."/>
            <person name="Hegedus B."/>
            <person name="Baldrian P."/>
            <person name="Stursova M."/>
            <person name="Weitz H."/>
            <person name="Taylor A."/>
            <person name="Grigoriev I.V."/>
            <person name="Nagy L.G."/>
            <person name="Martin F."/>
            <person name="Kauserud H."/>
        </authorList>
    </citation>
    <scope>NUCLEOTIDE SEQUENCE</scope>
    <source>
        <strain evidence="2">9284</strain>
    </source>
</reference>
<proteinExistence type="predicted"/>
<feature type="compositionally biased region" description="Basic and acidic residues" evidence="1">
    <location>
        <begin position="185"/>
        <end position="203"/>
    </location>
</feature>
<name>A0AAD7BEU5_9AGAR</name>
<dbReference type="EMBL" id="JARKIF010000019">
    <property type="protein sequence ID" value="KAJ7618550.1"/>
    <property type="molecule type" value="Genomic_DNA"/>
</dbReference>
<accession>A0AAD7BEU5</accession>